<dbReference type="AlphaFoldDB" id="A0A8K0XPK8"/>
<keyword evidence="3" id="KW-1185">Reference proteome</keyword>
<reference evidence="2" key="1">
    <citation type="journal article" date="2021" name="New Phytol.">
        <title>Evolutionary innovations through gain and loss of genes in the ectomycorrhizal Boletales.</title>
        <authorList>
            <person name="Wu G."/>
            <person name="Miyauchi S."/>
            <person name="Morin E."/>
            <person name="Kuo A."/>
            <person name="Drula E."/>
            <person name="Varga T."/>
            <person name="Kohler A."/>
            <person name="Feng B."/>
            <person name="Cao Y."/>
            <person name="Lipzen A."/>
            <person name="Daum C."/>
            <person name="Hundley H."/>
            <person name="Pangilinan J."/>
            <person name="Johnson J."/>
            <person name="Barry K."/>
            <person name="LaButti K."/>
            <person name="Ng V."/>
            <person name="Ahrendt S."/>
            <person name="Min B."/>
            <person name="Choi I.G."/>
            <person name="Park H."/>
            <person name="Plett J.M."/>
            <person name="Magnuson J."/>
            <person name="Spatafora J.W."/>
            <person name="Nagy L.G."/>
            <person name="Henrissat B."/>
            <person name="Grigoriev I.V."/>
            <person name="Yang Z.L."/>
            <person name="Xu J."/>
            <person name="Martin F.M."/>
        </authorList>
    </citation>
    <scope>NUCLEOTIDE SEQUENCE</scope>
    <source>
        <strain evidence="2">KKN 215</strain>
    </source>
</reference>
<name>A0A8K0XPK8_9AGAR</name>
<accession>A0A8K0XPK8</accession>
<feature type="region of interest" description="Disordered" evidence="1">
    <location>
        <begin position="183"/>
        <end position="210"/>
    </location>
</feature>
<dbReference type="EMBL" id="JAEVFJ010000016">
    <property type="protein sequence ID" value="KAH8100420.1"/>
    <property type="molecule type" value="Genomic_DNA"/>
</dbReference>
<protein>
    <submittedName>
        <fullName evidence="2">Uncharacterized protein</fullName>
    </submittedName>
</protein>
<feature type="region of interest" description="Disordered" evidence="1">
    <location>
        <begin position="24"/>
        <end position="44"/>
    </location>
</feature>
<proteinExistence type="predicted"/>
<sequence>MKQTPPFANASSDYQRLSLRSHQPAEFPPSLFHSTRPAQRPPSSIRRRMVVLLPPTLSVHPSLPRPHAPPCPLPSRLCDLEAVQEFLSYCLLTRAGKKKNIFLVATMTSSRFARSVSRNPSFNLATTQTSSTREEFLRDFLSAPSHRHFSRQSRLLYTSSSHNRTSARTMTYILLSTGSERPLPRALRVSPSDASGSVDNGEGDGGERGRFQLQLLLRRT</sequence>
<dbReference type="Proteomes" id="UP000813824">
    <property type="component" value="Unassembled WGS sequence"/>
</dbReference>
<gene>
    <name evidence="2" type="ORF">BXZ70DRAFT_190865</name>
</gene>
<organism evidence="2 3">
    <name type="scientific">Cristinia sonorae</name>
    <dbReference type="NCBI Taxonomy" id="1940300"/>
    <lineage>
        <taxon>Eukaryota</taxon>
        <taxon>Fungi</taxon>
        <taxon>Dikarya</taxon>
        <taxon>Basidiomycota</taxon>
        <taxon>Agaricomycotina</taxon>
        <taxon>Agaricomycetes</taxon>
        <taxon>Agaricomycetidae</taxon>
        <taxon>Agaricales</taxon>
        <taxon>Pleurotineae</taxon>
        <taxon>Stephanosporaceae</taxon>
        <taxon>Cristinia</taxon>
    </lineage>
</organism>
<evidence type="ECO:0000313" key="3">
    <source>
        <dbReference type="Proteomes" id="UP000813824"/>
    </source>
</evidence>
<comment type="caution">
    <text evidence="2">The sequence shown here is derived from an EMBL/GenBank/DDBJ whole genome shotgun (WGS) entry which is preliminary data.</text>
</comment>
<evidence type="ECO:0000313" key="2">
    <source>
        <dbReference type="EMBL" id="KAH8100420.1"/>
    </source>
</evidence>
<evidence type="ECO:0000256" key="1">
    <source>
        <dbReference type="SAM" id="MobiDB-lite"/>
    </source>
</evidence>